<dbReference type="RefSeq" id="WP_146881619.1">
    <property type="nucleotide sequence ID" value="NZ_BJXB01000001.1"/>
</dbReference>
<dbReference type="InterPro" id="IPR018728">
    <property type="entry name" value="DUF2268"/>
</dbReference>
<protein>
    <recommendedName>
        <fullName evidence="1">DUF2268 domain-containing protein</fullName>
    </recommendedName>
</protein>
<gene>
    <name evidence="2" type="ORF">DC3_00950</name>
</gene>
<evidence type="ECO:0000259" key="1">
    <source>
        <dbReference type="Pfam" id="PF10026"/>
    </source>
</evidence>
<sequence length="301" mass="33612">MNIHIAPTLEGLRAALKAEPSQQMPIFLQEVMEPIRPCWEPSLRFLGAPQSDQNPAQIAAERFLFYTPTQGTDRGLDALDRIEASGAAQESLEGLQKAIELLQPANHGIGLQVMNFVFVLGDPDRMTPPYYTGVGNVPGWILLMAFPTADNLSRLSPITVHEFHHQIRFQYEPFFPLTLGKYLVAEGLAECFAAHMYGEEKLGPWATTLRPEELEAIKPRYADALMLSDFTEVRGYIFGDWAAKDWGTPAMGIPDFAGYAIGYRMVEAFLKRTGKSIVEATYLPWQEIVQGSGYLDTQVLQ</sequence>
<evidence type="ECO:0000313" key="2">
    <source>
        <dbReference type="EMBL" id="GEM44460.1"/>
    </source>
</evidence>
<name>A0A511MV54_DEIC1</name>
<dbReference type="EMBL" id="BJXB01000001">
    <property type="protein sequence ID" value="GEM44460.1"/>
    <property type="molecule type" value="Genomic_DNA"/>
</dbReference>
<dbReference type="Pfam" id="PF10026">
    <property type="entry name" value="DUF2268"/>
    <property type="match status" value="1"/>
</dbReference>
<comment type="caution">
    <text evidence="2">The sequence shown here is derived from an EMBL/GenBank/DDBJ whole genome shotgun (WGS) entry which is preliminary data.</text>
</comment>
<reference evidence="2 3" key="1">
    <citation type="submission" date="2019-07" db="EMBL/GenBank/DDBJ databases">
        <title>Whole genome shotgun sequence of Deinococcus cellulosilyticus NBRC 106333.</title>
        <authorList>
            <person name="Hosoyama A."/>
            <person name="Uohara A."/>
            <person name="Ohji S."/>
            <person name="Ichikawa N."/>
        </authorList>
    </citation>
    <scope>NUCLEOTIDE SEQUENCE [LARGE SCALE GENOMIC DNA]</scope>
    <source>
        <strain evidence="2 3">NBRC 106333</strain>
    </source>
</reference>
<dbReference type="AlphaFoldDB" id="A0A511MV54"/>
<dbReference type="OrthoDB" id="69012at2"/>
<accession>A0A511MV54</accession>
<evidence type="ECO:0000313" key="3">
    <source>
        <dbReference type="Proteomes" id="UP000321306"/>
    </source>
</evidence>
<keyword evidence="3" id="KW-1185">Reference proteome</keyword>
<feature type="domain" description="DUF2268" evidence="1">
    <location>
        <begin position="107"/>
        <end position="289"/>
    </location>
</feature>
<organism evidence="2 3">
    <name type="scientific">Deinococcus cellulosilyticus (strain DSM 18568 / NBRC 106333 / KACC 11606 / 5516J-15)</name>
    <dbReference type="NCBI Taxonomy" id="1223518"/>
    <lineage>
        <taxon>Bacteria</taxon>
        <taxon>Thermotogati</taxon>
        <taxon>Deinococcota</taxon>
        <taxon>Deinococci</taxon>
        <taxon>Deinococcales</taxon>
        <taxon>Deinococcaceae</taxon>
        <taxon>Deinococcus</taxon>
    </lineage>
</organism>
<proteinExistence type="predicted"/>
<dbReference type="Proteomes" id="UP000321306">
    <property type="component" value="Unassembled WGS sequence"/>
</dbReference>